<dbReference type="InterPro" id="IPR036271">
    <property type="entry name" value="Tet_transcr_reg_TetR-rel_C_sf"/>
</dbReference>
<dbReference type="PROSITE" id="PS50977">
    <property type="entry name" value="HTH_TETR_2"/>
    <property type="match status" value="1"/>
</dbReference>
<reference evidence="5" key="1">
    <citation type="submission" date="2018-02" db="EMBL/GenBank/DDBJ databases">
        <title>Genome sequence of Desulfocucumis palustris strain NAW-5.</title>
        <authorList>
            <person name="Watanabe M."/>
            <person name="Kojima H."/>
            <person name="Fukui M."/>
        </authorList>
    </citation>
    <scope>NUCLEOTIDE SEQUENCE [LARGE SCALE GENOMIC DNA]</scope>
    <source>
        <strain evidence="5">NAW-5</strain>
    </source>
</reference>
<dbReference type="Proteomes" id="UP000239549">
    <property type="component" value="Unassembled WGS sequence"/>
</dbReference>
<comment type="caution">
    <text evidence="4">The sequence shown here is derived from an EMBL/GenBank/DDBJ whole genome shotgun (WGS) entry which is preliminary data.</text>
</comment>
<sequence length="208" mass="23877">MVDKEKPNNRKKQAIETKKKIYESAEQLFGKYGFDNVSVDSIVEIAGVSKGAFYVHFNSKDSLIAELIADYVDKLDFDYKSYFESFPDSTTASDILISLAGKIADIIAFTIGYDHIKIIYKANITKTINTDAALDYNRELYKIFSNIISRGIEQGEFKTDIAVDTITRHCIISLRGITYEWCIRYPEFNLKDYVQEHFEMLLTGIKKQ</sequence>
<evidence type="ECO:0000313" key="4">
    <source>
        <dbReference type="EMBL" id="GBF32093.1"/>
    </source>
</evidence>
<dbReference type="Gene3D" id="1.10.357.10">
    <property type="entry name" value="Tetracycline Repressor, domain 2"/>
    <property type="match status" value="1"/>
</dbReference>
<protein>
    <submittedName>
        <fullName evidence="4">Transcriptional regulator, TetR family</fullName>
    </submittedName>
</protein>
<evidence type="ECO:0000256" key="1">
    <source>
        <dbReference type="ARBA" id="ARBA00023125"/>
    </source>
</evidence>
<evidence type="ECO:0000313" key="5">
    <source>
        <dbReference type="Proteomes" id="UP000239549"/>
    </source>
</evidence>
<name>A0A2L2X929_9FIRM</name>
<dbReference type="EMBL" id="BFAV01000018">
    <property type="protein sequence ID" value="GBF32093.1"/>
    <property type="molecule type" value="Genomic_DNA"/>
</dbReference>
<dbReference type="InterPro" id="IPR050624">
    <property type="entry name" value="HTH-type_Tx_Regulator"/>
</dbReference>
<evidence type="ECO:0000256" key="2">
    <source>
        <dbReference type="PROSITE-ProRule" id="PRU00335"/>
    </source>
</evidence>
<dbReference type="InterPro" id="IPR001647">
    <property type="entry name" value="HTH_TetR"/>
</dbReference>
<dbReference type="PROSITE" id="PS01081">
    <property type="entry name" value="HTH_TETR_1"/>
    <property type="match status" value="1"/>
</dbReference>
<dbReference type="SUPFAM" id="SSF48498">
    <property type="entry name" value="Tetracyclin repressor-like, C-terminal domain"/>
    <property type="match status" value="1"/>
</dbReference>
<dbReference type="Pfam" id="PF00440">
    <property type="entry name" value="TetR_N"/>
    <property type="match status" value="1"/>
</dbReference>
<gene>
    <name evidence="4" type="ORF">DCCM_0284</name>
</gene>
<dbReference type="SUPFAM" id="SSF46689">
    <property type="entry name" value="Homeodomain-like"/>
    <property type="match status" value="1"/>
</dbReference>
<accession>A0A2L2X929</accession>
<dbReference type="AlphaFoldDB" id="A0A2L2X929"/>
<dbReference type="InterPro" id="IPR009057">
    <property type="entry name" value="Homeodomain-like_sf"/>
</dbReference>
<dbReference type="InterPro" id="IPR023772">
    <property type="entry name" value="DNA-bd_HTH_TetR-type_CS"/>
</dbReference>
<keyword evidence="5" id="KW-1185">Reference proteome</keyword>
<dbReference type="PANTHER" id="PTHR43479">
    <property type="entry name" value="ACREF/ENVCD OPERON REPRESSOR-RELATED"/>
    <property type="match status" value="1"/>
</dbReference>
<organism evidence="4 5">
    <name type="scientific">Desulfocucumis palustris</name>
    <dbReference type="NCBI Taxonomy" id="1898651"/>
    <lineage>
        <taxon>Bacteria</taxon>
        <taxon>Bacillati</taxon>
        <taxon>Bacillota</taxon>
        <taxon>Clostridia</taxon>
        <taxon>Eubacteriales</taxon>
        <taxon>Desulfocucumaceae</taxon>
        <taxon>Desulfocucumis</taxon>
    </lineage>
</organism>
<proteinExistence type="predicted"/>
<dbReference type="OrthoDB" id="494991at2"/>
<feature type="domain" description="HTH tetR-type" evidence="3">
    <location>
        <begin position="15"/>
        <end position="75"/>
    </location>
</feature>
<dbReference type="PANTHER" id="PTHR43479:SF11">
    <property type="entry name" value="ACREF_ENVCD OPERON REPRESSOR-RELATED"/>
    <property type="match status" value="1"/>
</dbReference>
<dbReference type="RefSeq" id="WP_104370666.1">
    <property type="nucleotide sequence ID" value="NZ_BFAV01000018.1"/>
</dbReference>
<evidence type="ECO:0000259" key="3">
    <source>
        <dbReference type="PROSITE" id="PS50977"/>
    </source>
</evidence>
<keyword evidence="1 2" id="KW-0238">DNA-binding</keyword>
<dbReference type="GO" id="GO:0003677">
    <property type="term" value="F:DNA binding"/>
    <property type="evidence" value="ECO:0007669"/>
    <property type="project" value="UniProtKB-UniRule"/>
</dbReference>
<feature type="DNA-binding region" description="H-T-H motif" evidence="2">
    <location>
        <begin position="38"/>
        <end position="57"/>
    </location>
</feature>
<dbReference type="PRINTS" id="PR00455">
    <property type="entry name" value="HTHTETR"/>
</dbReference>